<evidence type="ECO:0000256" key="1">
    <source>
        <dbReference type="SAM" id="Phobius"/>
    </source>
</evidence>
<reference evidence="2 3" key="1">
    <citation type="submission" date="2019-03" db="EMBL/GenBank/DDBJ databases">
        <title>Draft Genome Sequence of Massilia arenosa sp. nov., a Novel Massilia Species Isolated from a Sandy-loam Maize Soil.</title>
        <authorList>
            <person name="Raths R."/>
            <person name="Peta V."/>
            <person name="Bucking H."/>
        </authorList>
    </citation>
    <scope>NUCLEOTIDE SEQUENCE [LARGE SCALE GENOMIC DNA]</scope>
    <source>
        <strain evidence="2 3">MC02</strain>
    </source>
</reference>
<gene>
    <name evidence="2" type="ORF">E4L96_06760</name>
</gene>
<dbReference type="RefSeq" id="WP_135206457.1">
    <property type="nucleotide sequence ID" value="NZ_SPVF01000096.1"/>
</dbReference>
<dbReference type="EMBL" id="SPVF01000096">
    <property type="protein sequence ID" value="TFW23386.1"/>
    <property type="molecule type" value="Genomic_DNA"/>
</dbReference>
<comment type="caution">
    <text evidence="2">The sequence shown here is derived from an EMBL/GenBank/DDBJ whole genome shotgun (WGS) entry which is preliminary data.</text>
</comment>
<feature type="transmembrane region" description="Helical" evidence="1">
    <location>
        <begin position="7"/>
        <end position="26"/>
    </location>
</feature>
<sequence length="61" mass="6883">MEFNKRTILWVVFVTSLVILWNEWMISQGRQSLFGSAPPAKTAQALDPGRIHLHGVHVGQL</sequence>
<evidence type="ECO:0000313" key="3">
    <source>
        <dbReference type="Proteomes" id="UP000298438"/>
    </source>
</evidence>
<dbReference type="AlphaFoldDB" id="A0A4Y9SKJ1"/>
<evidence type="ECO:0000313" key="2">
    <source>
        <dbReference type="EMBL" id="TFW23386.1"/>
    </source>
</evidence>
<protein>
    <submittedName>
        <fullName evidence="2">Uncharacterized protein</fullName>
    </submittedName>
</protein>
<keyword evidence="1" id="KW-1133">Transmembrane helix</keyword>
<keyword evidence="1" id="KW-0812">Transmembrane</keyword>
<organism evidence="2 3">
    <name type="scientific">Zemynaea arenosa</name>
    <dbReference type="NCBI Taxonomy" id="2561931"/>
    <lineage>
        <taxon>Bacteria</taxon>
        <taxon>Pseudomonadati</taxon>
        <taxon>Pseudomonadota</taxon>
        <taxon>Betaproteobacteria</taxon>
        <taxon>Burkholderiales</taxon>
        <taxon>Oxalobacteraceae</taxon>
        <taxon>Telluria group</taxon>
        <taxon>Zemynaea</taxon>
    </lineage>
</organism>
<keyword evidence="1" id="KW-0472">Membrane</keyword>
<proteinExistence type="predicted"/>
<accession>A0A4Y9SKJ1</accession>
<feature type="non-terminal residue" evidence="2">
    <location>
        <position position="61"/>
    </location>
</feature>
<name>A0A4Y9SKJ1_9BURK</name>
<keyword evidence="3" id="KW-1185">Reference proteome</keyword>
<dbReference type="Proteomes" id="UP000298438">
    <property type="component" value="Unassembled WGS sequence"/>
</dbReference>